<dbReference type="InterPro" id="IPR050228">
    <property type="entry name" value="Carboxylesterase_BioH"/>
</dbReference>
<dbReference type="Gene3D" id="3.40.50.1820">
    <property type="entry name" value="alpha/beta hydrolase"/>
    <property type="match status" value="1"/>
</dbReference>
<dbReference type="SUPFAM" id="SSF53474">
    <property type="entry name" value="alpha/beta-Hydrolases"/>
    <property type="match status" value="1"/>
</dbReference>
<dbReference type="EMBL" id="JBIAQY010000031">
    <property type="protein sequence ID" value="MFF3574842.1"/>
    <property type="molecule type" value="Genomic_DNA"/>
</dbReference>
<dbReference type="InterPro" id="IPR029058">
    <property type="entry name" value="AB_hydrolase_fold"/>
</dbReference>
<evidence type="ECO:0000313" key="2">
    <source>
        <dbReference type="EMBL" id="MFF3574842.1"/>
    </source>
</evidence>
<evidence type="ECO:0000313" key="3">
    <source>
        <dbReference type="Proteomes" id="UP001601992"/>
    </source>
</evidence>
<evidence type="ECO:0000259" key="1">
    <source>
        <dbReference type="Pfam" id="PF00561"/>
    </source>
</evidence>
<dbReference type="PANTHER" id="PTHR43194:SF2">
    <property type="entry name" value="PEROXISOMAL MEMBRANE PROTEIN LPX1"/>
    <property type="match status" value="1"/>
</dbReference>
<organism evidence="2 3">
    <name type="scientific">Nocardia jiangxiensis</name>
    <dbReference type="NCBI Taxonomy" id="282685"/>
    <lineage>
        <taxon>Bacteria</taxon>
        <taxon>Bacillati</taxon>
        <taxon>Actinomycetota</taxon>
        <taxon>Actinomycetes</taxon>
        <taxon>Mycobacteriales</taxon>
        <taxon>Nocardiaceae</taxon>
        <taxon>Nocardia</taxon>
    </lineage>
</organism>
<dbReference type="GO" id="GO:0016787">
    <property type="term" value="F:hydrolase activity"/>
    <property type="evidence" value="ECO:0007669"/>
    <property type="project" value="UniProtKB-KW"/>
</dbReference>
<dbReference type="Pfam" id="PF00561">
    <property type="entry name" value="Abhydrolase_1"/>
    <property type="match status" value="1"/>
</dbReference>
<accession>A0ABW6SF51</accession>
<name>A0ABW6SF51_9NOCA</name>
<protein>
    <submittedName>
        <fullName evidence="2">Alpha/beta fold hydrolase</fullName>
    </submittedName>
</protein>
<proteinExistence type="predicted"/>
<dbReference type="PANTHER" id="PTHR43194">
    <property type="entry name" value="HYDROLASE ALPHA/BETA FOLD FAMILY"/>
    <property type="match status" value="1"/>
</dbReference>
<sequence>MNVEPDTVDLPGSGVRLCADRWEPVPGDAAPRGIVLLLHGGGQTRHSWRTTGERLGRRGWIAYAVDLRGHGDSEWDTAGDYGMPVMIEDVRLMVSHVRQRNPGLGIALVGASLGGKVALIAMGEDPNLAQALVLVDIAVRVEQAGGKRVRDFMRSAPNGFSSLEEASAAISAYNPRRPRPKNLEGLKKNLRLRDGRWHWHWDPRVMFPVDAENHPDTPVSAVIYERSKRAARRISGPVLLVRGKESDVVSDDGVVEMRELIPHAQVVDVRDAGHMVAGDDNDIFTANLLDYLDSALEPSESYL</sequence>
<comment type="caution">
    <text evidence="2">The sequence shown here is derived from an EMBL/GenBank/DDBJ whole genome shotgun (WGS) entry which is preliminary data.</text>
</comment>
<dbReference type="Proteomes" id="UP001601992">
    <property type="component" value="Unassembled WGS sequence"/>
</dbReference>
<keyword evidence="2" id="KW-0378">Hydrolase</keyword>
<feature type="domain" description="AB hydrolase-1" evidence="1">
    <location>
        <begin position="34"/>
        <end position="276"/>
    </location>
</feature>
<keyword evidence="3" id="KW-1185">Reference proteome</keyword>
<reference evidence="2 3" key="1">
    <citation type="submission" date="2024-10" db="EMBL/GenBank/DDBJ databases">
        <title>The Natural Products Discovery Center: Release of the First 8490 Sequenced Strains for Exploring Actinobacteria Biosynthetic Diversity.</title>
        <authorList>
            <person name="Kalkreuter E."/>
            <person name="Kautsar S.A."/>
            <person name="Yang D."/>
            <person name="Bader C.D."/>
            <person name="Teijaro C.N."/>
            <person name="Fluegel L."/>
            <person name="Davis C.M."/>
            <person name="Simpson J.R."/>
            <person name="Lauterbach L."/>
            <person name="Steele A.D."/>
            <person name="Gui C."/>
            <person name="Meng S."/>
            <person name="Li G."/>
            <person name="Viehrig K."/>
            <person name="Ye F."/>
            <person name="Su P."/>
            <person name="Kiefer A.F."/>
            <person name="Nichols A."/>
            <person name="Cepeda A.J."/>
            <person name="Yan W."/>
            <person name="Fan B."/>
            <person name="Jiang Y."/>
            <person name="Adhikari A."/>
            <person name="Zheng C.-J."/>
            <person name="Schuster L."/>
            <person name="Cowan T.M."/>
            <person name="Smanski M.J."/>
            <person name="Chevrette M.G."/>
            <person name="De Carvalho L.P.S."/>
            <person name="Shen B."/>
        </authorList>
    </citation>
    <scope>NUCLEOTIDE SEQUENCE [LARGE SCALE GENOMIC DNA]</scope>
    <source>
        <strain evidence="2 3">NPDC002593</strain>
    </source>
</reference>
<gene>
    <name evidence="2" type="ORF">ACFYXQ_44560</name>
</gene>
<dbReference type="InterPro" id="IPR000073">
    <property type="entry name" value="AB_hydrolase_1"/>
</dbReference>
<dbReference type="RefSeq" id="WP_387406968.1">
    <property type="nucleotide sequence ID" value="NZ_JBIAQY010000031.1"/>
</dbReference>